<keyword evidence="2" id="KW-0812">Transmembrane</keyword>
<gene>
    <name evidence="4" type="ORF">BHY08_00670</name>
</gene>
<evidence type="ECO:0000256" key="2">
    <source>
        <dbReference type="SAM" id="Phobius"/>
    </source>
</evidence>
<dbReference type="STRING" id="519472.BHY08_00670"/>
<feature type="transmembrane region" description="Helical" evidence="2">
    <location>
        <begin position="441"/>
        <end position="458"/>
    </location>
</feature>
<feature type="domain" description="YhaN AAA" evidence="3">
    <location>
        <begin position="1"/>
        <end position="201"/>
    </location>
</feature>
<feature type="coiled-coil region" evidence="1">
    <location>
        <begin position="366"/>
        <end position="414"/>
    </location>
</feature>
<name>A0A1J0A3G6_9ENTE</name>
<evidence type="ECO:0000259" key="3">
    <source>
        <dbReference type="Pfam" id="PF13514"/>
    </source>
</evidence>
<feature type="coiled-coil region" evidence="1">
    <location>
        <begin position="183"/>
        <end position="234"/>
    </location>
</feature>
<organism evidence="4 5">
    <name type="scientific">Vagococcus teuberi</name>
    <dbReference type="NCBI Taxonomy" id="519472"/>
    <lineage>
        <taxon>Bacteria</taxon>
        <taxon>Bacillati</taxon>
        <taxon>Bacillota</taxon>
        <taxon>Bacilli</taxon>
        <taxon>Lactobacillales</taxon>
        <taxon>Enterococcaceae</taxon>
        <taxon>Vagococcus</taxon>
    </lineage>
</organism>
<feature type="coiled-coil region" evidence="1">
    <location>
        <begin position="685"/>
        <end position="768"/>
    </location>
</feature>
<dbReference type="Proteomes" id="UP000191200">
    <property type="component" value="Chromosome"/>
</dbReference>
<dbReference type="EMBL" id="CP017267">
    <property type="protein sequence ID" value="APB30465.1"/>
    <property type="molecule type" value="Genomic_DNA"/>
</dbReference>
<dbReference type="RefSeq" id="WP_071456030.1">
    <property type="nucleotide sequence ID" value="NZ_CP017267.1"/>
</dbReference>
<evidence type="ECO:0000313" key="4">
    <source>
        <dbReference type="EMBL" id="APB30465.1"/>
    </source>
</evidence>
<dbReference type="KEGG" id="vte:BHY08_00670"/>
<dbReference type="Pfam" id="PF13514">
    <property type="entry name" value="AAA_27"/>
    <property type="match status" value="1"/>
</dbReference>
<keyword evidence="2" id="KW-1133">Transmembrane helix</keyword>
<feature type="transmembrane region" description="Helical" evidence="2">
    <location>
        <begin position="464"/>
        <end position="481"/>
    </location>
</feature>
<accession>A0A1J0A3G6</accession>
<evidence type="ECO:0000313" key="5">
    <source>
        <dbReference type="Proteomes" id="UP000191200"/>
    </source>
</evidence>
<dbReference type="SUPFAM" id="SSF52540">
    <property type="entry name" value="P-loop containing nucleoside triphosphate hydrolases"/>
    <property type="match status" value="1"/>
</dbReference>
<feature type="coiled-coil region" evidence="1">
    <location>
        <begin position="498"/>
        <end position="535"/>
    </location>
</feature>
<dbReference type="InterPro" id="IPR027417">
    <property type="entry name" value="P-loop_NTPase"/>
</dbReference>
<dbReference type="Gene3D" id="3.40.50.300">
    <property type="entry name" value="P-loop containing nucleotide triphosphate hydrolases"/>
    <property type="match status" value="2"/>
</dbReference>
<dbReference type="PANTHER" id="PTHR41259:SF1">
    <property type="entry name" value="DOUBLE-STRAND BREAK REPAIR RAD50 ATPASE, PUTATIVE-RELATED"/>
    <property type="match status" value="1"/>
</dbReference>
<dbReference type="OrthoDB" id="9764467at2"/>
<proteinExistence type="predicted"/>
<protein>
    <recommendedName>
        <fullName evidence="3">YhaN AAA domain-containing protein</fullName>
    </recommendedName>
</protein>
<reference evidence="4 5" key="1">
    <citation type="submission" date="2016-09" db="EMBL/GenBank/DDBJ databases">
        <title>Vagococcus teuberi sp. nov., isolated from the Malian artisanal sour milk fene.</title>
        <authorList>
            <person name="Wullschleger S."/>
            <person name="Seifert C."/>
            <person name="Baumgartner S."/>
            <person name="Lacroix C."/>
            <person name="Bonfoh B."/>
            <person name="Stevens M.J."/>
            <person name="Meile L."/>
        </authorList>
    </citation>
    <scope>NUCLEOTIDE SEQUENCE [LARGE SCALE GENOMIC DNA]</scope>
    <source>
        <strain evidence="4 5">DSM 21459</strain>
    </source>
</reference>
<keyword evidence="2" id="KW-0472">Membrane</keyword>
<keyword evidence="1" id="KW-0175">Coiled coil</keyword>
<evidence type="ECO:0000256" key="1">
    <source>
        <dbReference type="SAM" id="Coils"/>
    </source>
</evidence>
<sequence>MKIRRLYINGFGKFNNQVFNLKEDNQLIFGDNESGKSTLYHFIRTILFGFPKKRDMVRDFTPVEGATYGGHIIVDHPIHGELYIERFKEKNKGQAYVRLEDGRVGDEHLLMSLITPLTKEVFDEVFSFQQEQLIDLNELNEVRLQRLLLTVGLTGSERLTAISNDFLKDRQQIYKPSGRIPLLNQQLKEFNRLEQSIRLVEEQENTYRAKWNRRLELEKLLEKEKKELEDSMSLEKTLLEQQKYFPLYTEWQTLNQETGGSSTEQAPKTTVKSVSEALQEYKFLTKKETELLENQSDIIKDITPAVQFYLENQELFDQLLDDQLSVQSISERQEVLQQQLDAYTSSKKELYDKYRLSNALLDVVIEDKEEESLKELAEAEEELLRKQVILSNEKSRLSIRQRNLDKELSKSENQLSIPSMSHSEDGEIDEAPFFDSFTIKMFSGLSLAIAVMMLLLAIVLGLSWLYVIVAAFVGLGVFGFIKANKVPKYHPVTPEEAKSIYKQQLNEADQLADELNDLEKNLAIFNEQEALVNKQKEQWVTAYGFPMDETVSMWLTTLPVFSQLRDIQKNEQEMTLQLATIDKAITSYKESLSFAKDWIPLEGKNIRESFKEVKQFADTQKEAINRLEGSETNNIQSELASIRHQKSACQTLINELTNQHESTPIDVAKEWLNRQEQLGQNANRIDELERQLENVFDLSKNYNLLSINKSLMKLKAEQDEHKDQEKAYQTEWQQIDYDMKQMEKNGSLDDLRQERATQLSKIEEMTEQWLTLRFSEELVQRLFQYLSDQQLPTLLGTVTGYFNLLTNKTYHKVLVEDGQLIIVDNHQRQWKIDQLSTGTKDQLYMAFRLAFIHLHSEDYGSPIIIDDGWLHFDDTRKVTLFKLLDMLGKDNQVICLTSDTTMRDYFETKDKSVLVIGKEETA</sequence>
<dbReference type="AlphaFoldDB" id="A0A1J0A3G6"/>
<dbReference type="InterPro" id="IPR038734">
    <property type="entry name" value="YhaN_AAA"/>
</dbReference>
<keyword evidence="5" id="KW-1185">Reference proteome</keyword>
<dbReference type="PANTHER" id="PTHR41259">
    <property type="entry name" value="DOUBLE-STRAND BREAK REPAIR RAD50 ATPASE, PUTATIVE-RELATED"/>
    <property type="match status" value="1"/>
</dbReference>